<dbReference type="EMBL" id="CCXY01000071">
    <property type="protein sequence ID" value="CEG11685.1"/>
    <property type="molecule type" value="Genomic_DNA"/>
</dbReference>
<sequence length="173" mass="20811">MANHYYLPVIVSEKDKVNYLNHIIDVESEIKFMEWLEEHIQKENNIFGQFDWWMFSKLDETIDEVHIPYYGPKENAPAKFKPDFIFWMQKGNDYLILFIDPKGTEHTDGYRKIDGYSKIFETEKEKESKIFPFNGLNIKVKLLLKPGKSIAETLENYKKYWFDNFSDFENKIK</sequence>
<reference evidence="1" key="1">
    <citation type="submission" date="2014-09" db="EMBL/GenBank/DDBJ databases">
        <authorList>
            <person name="Probst J Alexander"/>
        </authorList>
    </citation>
    <scope>NUCLEOTIDE SEQUENCE</scope>
</reference>
<gene>
    <name evidence="1" type="ORF">MSIBF_A1620001</name>
</gene>
<dbReference type="AlphaFoldDB" id="A0A098E9M0"/>
<name>A0A098E9M0_9ZZZZ</name>
<protein>
    <submittedName>
        <fullName evidence="1">Uncharacterized protein</fullName>
    </submittedName>
</protein>
<evidence type="ECO:0000313" key="1">
    <source>
        <dbReference type="EMBL" id="CEG11685.1"/>
    </source>
</evidence>
<proteinExistence type="predicted"/>
<organism evidence="1">
    <name type="scientific">groundwater metagenome</name>
    <dbReference type="NCBI Taxonomy" id="717931"/>
    <lineage>
        <taxon>unclassified sequences</taxon>
        <taxon>metagenomes</taxon>
        <taxon>ecological metagenomes</taxon>
    </lineage>
</organism>
<accession>A0A098E9M0</accession>